<protein>
    <submittedName>
        <fullName evidence="1">Uncharacterized protein</fullName>
    </submittedName>
</protein>
<dbReference type="OrthoDB" id="2426596at2"/>
<dbReference type="RefSeq" id="WP_124972997.1">
    <property type="nucleotide sequence ID" value="NZ_RQVS01000011.1"/>
</dbReference>
<dbReference type="EMBL" id="RQVS01000011">
    <property type="protein sequence ID" value="RRJ86198.1"/>
    <property type="molecule type" value="Genomic_DNA"/>
</dbReference>
<comment type="caution">
    <text evidence="1">The sequence shown here is derived from an EMBL/GenBank/DDBJ whole genome shotgun (WGS) entry which is preliminary data.</text>
</comment>
<dbReference type="Proteomes" id="UP000274391">
    <property type="component" value="Unassembled WGS sequence"/>
</dbReference>
<reference evidence="1 2" key="1">
    <citation type="submission" date="2018-11" db="EMBL/GenBank/DDBJ databases">
        <title>YIM 102482-1 draft genome.</title>
        <authorList>
            <person name="Li G."/>
            <person name="Jiang Y."/>
        </authorList>
    </citation>
    <scope>NUCLEOTIDE SEQUENCE [LARGE SCALE GENOMIC DNA]</scope>
    <source>
        <strain evidence="1 2">YIM 102482-1</strain>
    </source>
</reference>
<proteinExistence type="predicted"/>
<organism evidence="1 2">
    <name type="scientific">Gulosibacter macacae</name>
    <dbReference type="NCBI Taxonomy" id="2488791"/>
    <lineage>
        <taxon>Bacteria</taxon>
        <taxon>Bacillati</taxon>
        <taxon>Actinomycetota</taxon>
        <taxon>Actinomycetes</taxon>
        <taxon>Micrococcales</taxon>
        <taxon>Microbacteriaceae</taxon>
        <taxon>Gulosibacter</taxon>
    </lineage>
</organism>
<accession>A0A3P3VW15</accession>
<evidence type="ECO:0000313" key="1">
    <source>
        <dbReference type="EMBL" id="RRJ86198.1"/>
    </source>
</evidence>
<evidence type="ECO:0000313" key="2">
    <source>
        <dbReference type="Proteomes" id="UP000274391"/>
    </source>
</evidence>
<name>A0A3P3VW15_9MICO</name>
<dbReference type="AlphaFoldDB" id="A0A3P3VW15"/>
<sequence>MEWTDDVAAGAWLASRLSDSTNPMRWVVPSGFALYAKVLHPASHWMQDAEQPVTWAEAAEAFGTSLEADSTWPSLVHAEADPHGGQHVVAPDGREFHGPPEGRLDAEPLAALVRALLPFTTTPDAGYAAVWEGWGGLLPQADGSSGAAEFGWDEHGSFSRPVPAALSMRETNGPRLRLPHRDHVLFRCGLAEFADADWLSRMPWYRAGVLSGDYSPSLIWPNDQAWVIVTEIDFDYTVVGGTFEAIRAVCAASGVEAFPFLPFVG</sequence>
<keyword evidence="2" id="KW-1185">Reference proteome</keyword>
<gene>
    <name evidence="1" type="ORF">EG850_09835</name>
</gene>